<evidence type="ECO:0000313" key="4">
    <source>
        <dbReference type="Proteomes" id="UP000595278"/>
    </source>
</evidence>
<evidence type="ECO:0000259" key="2">
    <source>
        <dbReference type="Pfam" id="PF01882"/>
    </source>
</evidence>
<dbReference type="InterPro" id="IPR036465">
    <property type="entry name" value="vWFA_dom_sf"/>
</dbReference>
<keyword evidence="1" id="KW-0812">Transmembrane</keyword>
<dbReference type="AlphaFoldDB" id="A0A974NEP4"/>
<protein>
    <submittedName>
        <fullName evidence="3">DUF58 domain-containing protein</fullName>
    </submittedName>
</protein>
<dbReference type="RefSeq" id="WP_201091429.1">
    <property type="nucleotide sequence ID" value="NZ_CP067393.1"/>
</dbReference>
<keyword evidence="4" id="KW-1185">Reference proteome</keyword>
<dbReference type="SUPFAM" id="SSF53300">
    <property type="entry name" value="vWA-like"/>
    <property type="match status" value="1"/>
</dbReference>
<dbReference type="PANTHER" id="PTHR33608:SF3">
    <property type="entry name" value="SLR2013 PROTEIN"/>
    <property type="match status" value="1"/>
</dbReference>
<dbReference type="PANTHER" id="PTHR33608">
    <property type="entry name" value="BLL2464 PROTEIN"/>
    <property type="match status" value="1"/>
</dbReference>
<reference evidence="3 4" key="1">
    <citation type="submission" date="2021-01" db="EMBL/GenBank/DDBJ databases">
        <title>Entomomonas sp. F2A isolated from a house cricket (Acheta domesticus).</title>
        <authorList>
            <person name="Spergser J."/>
            <person name="Busse H.-J."/>
        </authorList>
    </citation>
    <scope>NUCLEOTIDE SEQUENCE [LARGE SCALE GENOMIC DNA]</scope>
    <source>
        <strain evidence="3 4">F2A</strain>
    </source>
</reference>
<accession>A0A974NEP4</accession>
<dbReference type="EMBL" id="CP067393">
    <property type="protein sequence ID" value="QQP85163.1"/>
    <property type="molecule type" value="Genomic_DNA"/>
</dbReference>
<feature type="transmembrane region" description="Helical" evidence="1">
    <location>
        <begin position="12"/>
        <end position="32"/>
    </location>
</feature>
<name>A0A974NEP4_9GAMM</name>
<dbReference type="Pfam" id="PF01882">
    <property type="entry name" value="DUF58"/>
    <property type="match status" value="1"/>
</dbReference>
<proteinExistence type="predicted"/>
<organism evidence="3 4">
    <name type="scientific">Entomomonas asaccharolytica</name>
    <dbReference type="NCBI Taxonomy" id="2785331"/>
    <lineage>
        <taxon>Bacteria</taxon>
        <taxon>Pseudomonadati</taxon>
        <taxon>Pseudomonadota</taxon>
        <taxon>Gammaproteobacteria</taxon>
        <taxon>Pseudomonadales</taxon>
        <taxon>Pseudomonadaceae</taxon>
        <taxon>Entomomonas</taxon>
    </lineage>
</organism>
<evidence type="ECO:0000313" key="3">
    <source>
        <dbReference type="EMBL" id="QQP85163.1"/>
    </source>
</evidence>
<dbReference type="KEGG" id="eaz:JHT90_12345"/>
<keyword evidence="1" id="KW-1133">Transmembrane helix</keyword>
<gene>
    <name evidence="3" type="ORF">JHT90_12345</name>
</gene>
<keyword evidence="1" id="KW-0472">Membrane</keyword>
<dbReference type="InterPro" id="IPR002881">
    <property type="entry name" value="DUF58"/>
</dbReference>
<feature type="transmembrane region" description="Helical" evidence="1">
    <location>
        <begin position="44"/>
        <end position="65"/>
    </location>
</feature>
<feature type="domain" description="DUF58" evidence="2">
    <location>
        <begin position="213"/>
        <end position="377"/>
    </location>
</feature>
<dbReference type="Proteomes" id="UP000595278">
    <property type="component" value="Chromosome"/>
</dbReference>
<evidence type="ECO:0000256" key="1">
    <source>
        <dbReference type="SAM" id="Phobius"/>
    </source>
</evidence>
<sequence length="451" mass="52079">MPATSRQLLKPAKPLVITLAVFMAIIALLESLRAMNVNVPSNYYQVWLIALLVFIFFVVADIASFKKVTTPLIERQLPPYLSLNRWQEVSLLISNQQNNTLPLIVYDYSPEAIDFKQLPHTLELLANGKYLLKYTIKPLQRGHFFWESCELTMTSQWQLWQQRRIVPVTNDSHVYPDFTKLFDSNITTIEQWIYYLGVRPKPRRGLGQDFHQLRDFREGDTLRQIDWKATARKKAPIAKEYQDERDQHIIFLLDCGQRMRLQDDQLAHFDHALNASLLLSYVALRQGDAVGLATFGADKELFIKPAKGNLQLNTLLNAVYNIKCTQTPADYNIAVQKLLSKTQRRALVIVITNLRYSENAETIAAFKQLSRYHKVLIASMREEIRDDISQQPINDFDDALTYCGNIHQLLNRNQLHDRLIAYQLPILDVVPKQFGPQLVSHYLSLKRSGAL</sequence>